<proteinExistence type="predicted"/>
<protein>
    <submittedName>
        <fullName evidence="2">Uncharacterized protein</fullName>
    </submittedName>
</protein>
<dbReference type="RefSeq" id="WP_380038436.1">
    <property type="nucleotide sequence ID" value="NZ_JBHSEH010000005.1"/>
</dbReference>
<evidence type="ECO:0000313" key="2">
    <source>
        <dbReference type="EMBL" id="MFC4426175.1"/>
    </source>
</evidence>
<evidence type="ECO:0000256" key="1">
    <source>
        <dbReference type="SAM" id="MobiDB-lite"/>
    </source>
</evidence>
<feature type="region of interest" description="Disordered" evidence="1">
    <location>
        <begin position="43"/>
        <end position="91"/>
    </location>
</feature>
<evidence type="ECO:0000313" key="3">
    <source>
        <dbReference type="Proteomes" id="UP001595998"/>
    </source>
</evidence>
<dbReference type="Proteomes" id="UP001595998">
    <property type="component" value="Unassembled WGS sequence"/>
</dbReference>
<accession>A0ABV8XLA1</accession>
<sequence length="113" mass="11195">MTVMGGAGSSTMAQGRGPGAPLKGPLLDADTVHAVAVEARRTGTGRLAPVQPAEVTPGARQQGALTRGTAGVPRDPDGLTRPVTGSNPPGVVSRQALAVRALAAPTGRELGRA</sequence>
<name>A0ABV8XLA1_9DEIO</name>
<keyword evidence="3" id="KW-1185">Reference proteome</keyword>
<comment type="caution">
    <text evidence="2">The sequence shown here is derived from an EMBL/GenBank/DDBJ whole genome shotgun (WGS) entry which is preliminary data.</text>
</comment>
<organism evidence="2 3">
    <name type="scientific">Deinococcus navajonensis</name>
    <dbReference type="NCBI Taxonomy" id="309884"/>
    <lineage>
        <taxon>Bacteria</taxon>
        <taxon>Thermotogati</taxon>
        <taxon>Deinococcota</taxon>
        <taxon>Deinococci</taxon>
        <taxon>Deinococcales</taxon>
        <taxon>Deinococcaceae</taxon>
        <taxon>Deinococcus</taxon>
    </lineage>
</organism>
<reference evidence="3" key="1">
    <citation type="journal article" date="2019" name="Int. J. Syst. Evol. Microbiol.">
        <title>The Global Catalogue of Microorganisms (GCM) 10K type strain sequencing project: providing services to taxonomists for standard genome sequencing and annotation.</title>
        <authorList>
            <consortium name="The Broad Institute Genomics Platform"/>
            <consortium name="The Broad Institute Genome Sequencing Center for Infectious Disease"/>
            <person name="Wu L."/>
            <person name="Ma J."/>
        </authorList>
    </citation>
    <scope>NUCLEOTIDE SEQUENCE [LARGE SCALE GENOMIC DNA]</scope>
    <source>
        <strain evidence="3">CCUG 56029</strain>
    </source>
</reference>
<gene>
    <name evidence="2" type="ORF">ACFOZ9_08105</name>
</gene>
<dbReference type="EMBL" id="JBHSEH010000005">
    <property type="protein sequence ID" value="MFC4426175.1"/>
    <property type="molecule type" value="Genomic_DNA"/>
</dbReference>
<feature type="region of interest" description="Disordered" evidence="1">
    <location>
        <begin position="1"/>
        <end position="26"/>
    </location>
</feature>